<dbReference type="AlphaFoldDB" id="A0A2V0Q4Q7"/>
<name>A0A2V0Q4Q7_PSESF</name>
<evidence type="ECO:0000313" key="1">
    <source>
        <dbReference type="EMBL" id="GBH07361.1"/>
    </source>
</evidence>
<protein>
    <submittedName>
        <fullName evidence="1">Uncharacterized protein</fullName>
    </submittedName>
</protein>
<organism evidence="1 2">
    <name type="scientific">Pseudomonas syringae pv. actinidiae</name>
    <dbReference type="NCBI Taxonomy" id="103796"/>
    <lineage>
        <taxon>Bacteria</taxon>
        <taxon>Pseudomonadati</taxon>
        <taxon>Pseudomonadota</taxon>
        <taxon>Gammaproteobacteria</taxon>
        <taxon>Pseudomonadales</taxon>
        <taxon>Pseudomonadaceae</taxon>
        <taxon>Pseudomonas</taxon>
        <taxon>Pseudomonas syringae</taxon>
    </lineage>
</organism>
<comment type="caution">
    <text evidence="1">The sequence shown here is derived from an EMBL/GenBank/DDBJ whole genome shotgun (WGS) entry which is preliminary data.</text>
</comment>
<sequence>MICPVGFHVAGKLRRALTRCQGLSFSAAVHFVPEYLSPAVRHERCFKPGCCVVFD</sequence>
<evidence type="ECO:0000313" key="2">
    <source>
        <dbReference type="Proteomes" id="UP000247480"/>
    </source>
</evidence>
<gene>
    <name evidence="1" type="ORF">KPSA1_00713</name>
</gene>
<accession>A0A2V0Q4Q7</accession>
<dbReference type="EMBL" id="BGJZ01000026">
    <property type="protein sequence ID" value="GBH07361.1"/>
    <property type="molecule type" value="Genomic_DNA"/>
</dbReference>
<proteinExistence type="predicted"/>
<reference evidence="1 2" key="1">
    <citation type="submission" date="2018-04" db="EMBL/GenBank/DDBJ databases">
        <title>Draft genome sequence of Pseudomonas syringae pv. actinidiae biovar 1 strains isolated from kiwifruit in Kagawa prefecture.</title>
        <authorList>
            <person name="Tabuchi M."/>
            <person name="Saito M."/>
            <person name="Fujiwara S."/>
            <person name="Sasa N."/>
            <person name="Akimitsu K."/>
            <person name="Gomi K."/>
            <person name="Konishi-Sugita S."/>
            <person name="Hamano K."/>
            <person name="Kataoka I."/>
        </authorList>
    </citation>
    <scope>NUCLEOTIDE SEQUENCE [LARGE SCALE GENOMIC DNA]</scope>
    <source>
        <strain evidence="1 2">MAFF212206</strain>
    </source>
</reference>
<dbReference type="Proteomes" id="UP000247480">
    <property type="component" value="Unassembled WGS sequence"/>
</dbReference>